<accession>A0A1H5ZPM5</accession>
<reference evidence="2" key="1">
    <citation type="submission" date="2016-10" db="EMBL/GenBank/DDBJ databases">
        <authorList>
            <person name="Varghese N."/>
            <person name="Submissions S."/>
        </authorList>
    </citation>
    <scope>NUCLEOTIDE SEQUENCE [LARGE SCALE GENOMIC DNA]</scope>
    <source>
        <strain evidence="2">CGMCC 1.9230</strain>
    </source>
</reference>
<dbReference type="Proteomes" id="UP000236737">
    <property type="component" value="Unassembled WGS sequence"/>
</dbReference>
<gene>
    <name evidence="1" type="ORF">SAMN04488130_11170</name>
</gene>
<evidence type="ECO:0000313" key="1">
    <source>
        <dbReference type="EMBL" id="SEG38458.1"/>
    </source>
</evidence>
<dbReference type="EMBL" id="FNVP01000011">
    <property type="protein sequence ID" value="SEG38458.1"/>
    <property type="molecule type" value="Genomic_DNA"/>
</dbReference>
<dbReference type="AlphaFoldDB" id="A0A1H5ZPM5"/>
<proteinExistence type="predicted"/>
<protein>
    <submittedName>
        <fullName evidence="1">Uncharacterized protein</fullName>
    </submittedName>
</protein>
<organism evidence="1 2">
    <name type="scientific">Flavobacterium urumqiense</name>
    <dbReference type="NCBI Taxonomy" id="935224"/>
    <lineage>
        <taxon>Bacteria</taxon>
        <taxon>Pseudomonadati</taxon>
        <taxon>Bacteroidota</taxon>
        <taxon>Flavobacteriia</taxon>
        <taxon>Flavobacteriales</taxon>
        <taxon>Flavobacteriaceae</taxon>
        <taxon>Flavobacterium</taxon>
    </lineage>
</organism>
<evidence type="ECO:0000313" key="2">
    <source>
        <dbReference type="Proteomes" id="UP000236737"/>
    </source>
</evidence>
<sequence length="54" mass="6420">MTDLKQYIGINAKLIKYKDHHIERKPGITTFGIGIQKFSSIMQNCKLFKDMYRR</sequence>
<keyword evidence="2" id="KW-1185">Reference proteome</keyword>
<name>A0A1H5ZPM5_9FLAO</name>